<proteinExistence type="predicted"/>
<evidence type="ECO:0000313" key="3">
    <source>
        <dbReference type="Proteomes" id="UP000298416"/>
    </source>
</evidence>
<evidence type="ECO:0000256" key="1">
    <source>
        <dbReference type="SAM" id="MobiDB-lite"/>
    </source>
</evidence>
<name>A0A8X8YIK3_SALSN</name>
<evidence type="ECO:0000313" key="2">
    <source>
        <dbReference type="EMBL" id="KAG6433131.1"/>
    </source>
</evidence>
<keyword evidence="3" id="KW-1185">Reference proteome</keyword>
<dbReference type="EMBL" id="PNBA02000002">
    <property type="protein sequence ID" value="KAG6433131.1"/>
    <property type="molecule type" value="Genomic_DNA"/>
</dbReference>
<sequence>MAALPHFQRNGVEAEGLHLSAPPFAKTYHARTHAERALWPIPETDVVPDVDTTSDDYETSDGESDAEDDGTKGIWREQRDLNDHPSFTIAFNETSIKRTLEIPVGFWKQFVRESALDNEAYFTIGGRTWEIWLSKRNGKIRVKRG</sequence>
<evidence type="ECO:0008006" key="4">
    <source>
        <dbReference type="Google" id="ProtNLM"/>
    </source>
</evidence>
<comment type="caution">
    <text evidence="2">The sequence shown here is derived from an EMBL/GenBank/DDBJ whole genome shotgun (WGS) entry which is preliminary data.</text>
</comment>
<gene>
    <name evidence="2" type="ORF">SASPL_104739</name>
</gene>
<protein>
    <recommendedName>
        <fullName evidence="4">TF-B3 domain-containing protein</fullName>
    </recommendedName>
</protein>
<accession>A0A8X8YIK3</accession>
<reference evidence="2" key="1">
    <citation type="submission" date="2018-01" db="EMBL/GenBank/DDBJ databases">
        <authorList>
            <person name="Mao J.F."/>
        </authorList>
    </citation>
    <scope>NUCLEOTIDE SEQUENCE</scope>
    <source>
        <strain evidence="2">Huo1</strain>
        <tissue evidence="2">Leaf</tissue>
    </source>
</reference>
<feature type="region of interest" description="Disordered" evidence="1">
    <location>
        <begin position="40"/>
        <end position="72"/>
    </location>
</feature>
<feature type="compositionally biased region" description="Acidic residues" evidence="1">
    <location>
        <begin position="46"/>
        <end position="68"/>
    </location>
</feature>
<dbReference type="AlphaFoldDB" id="A0A8X8YIK3"/>
<dbReference type="Proteomes" id="UP000298416">
    <property type="component" value="Unassembled WGS sequence"/>
</dbReference>
<organism evidence="2">
    <name type="scientific">Salvia splendens</name>
    <name type="common">Scarlet sage</name>
    <dbReference type="NCBI Taxonomy" id="180675"/>
    <lineage>
        <taxon>Eukaryota</taxon>
        <taxon>Viridiplantae</taxon>
        <taxon>Streptophyta</taxon>
        <taxon>Embryophyta</taxon>
        <taxon>Tracheophyta</taxon>
        <taxon>Spermatophyta</taxon>
        <taxon>Magnoliopsida</taxon>
        <taxon>eudicotyledons</taxon>
        <taxon>Gunneridae</taxon>
        <taxon>Pentapetalae</taxon>
        <taxon>asterids</taxon>
        <taxon>lamiids</taxon>
        <taxon>Lamiales</taxon>
        <taxon>Lamiaceae</taxon>
        <taxon>Nepetoideae</taxon>
        <taxon>Mentheae</taxon>
        <taxon>Salviinae</taxon>
        <taxon>Salvia</taxon>
        <taxon>Salvia subgen. Calosphace</taxon>
        <taxon>core Calosphace</taxon>
    </lineage>
</organism>
<reference evidence="2" key="2">
    <citation type="submission" date="2020-08" db="EMBL/GenBank/DDBJ databases">
        <title>Plant Genome Project.</title>
        <authorList>
            <person name="Zhang R.-G."/>
        </authorList>
    </citation>
    <scope>NUCLEOTIDE SEQUENCE</scope>
    <source>
        <strain evidence="2">Huo1</strain>
        <tissue evidence="2">Leaf</tissue>
    </source>
</reference>